<gene>
    <name evidence="2" type="primary">comEA</name>
    <name evidence="2" type="ORF">SOASR030_01530</name>
</gene>
<feature type="chain" id="PRO_5043540212" evidence="1">
    <location>
        <begin position="26"/>
        <end position="118"/>
    </location>
</feature>
<proteinExistence type="predicted"/>
<name>A0AAV5MW29_9GAMM</name>
<keyword evidence="1" id="KW-0732">Signal</keyword>
<accession>A0AAV5MW29</accession>
<dbReference type="GO" id="GO:0015628">
    <property type="term" value="P:protein secretion by the type II secretion system"/>
    <property type="evidence" value="ECO:0007669"/>
    <property type="project" value="TreeGrafter"/>
</dbReference>
<organism evidence="2 3">
    <name type="scientific">Leminorella grimontii</name>
    <dbReference type="NCBI Taxonomy" id="82981"/>
    <lineage>
        <taxon>Bacteria</taxon>
        <taxon>Pseudomonadati</taxon>
        <taxon>Pseudomonadota</taxon>
        <taxon>Gammaproteobacteria</taxon>
        <taxon>Enterobacterales</taxon>
        <taxon>Budviciaceae</taxon>
        <taxon>Leminorella</taxon>
    </lineage>
</organism>
<dbReference type="PANTHER" id="PTHR21180">
    <property type="entry name" value="ENDONUCLEASE/EXONUCLEASE/PHOSPHATASE FAMILY DOMAIN-CONTAINING PROTEIN 1"/>
    <property type="match status" value="1"/>
</dbReference>
<dbReference type="Proteomes" id="UP001058124">
    <property type="component" value="Unassembled WGS sequence"/>
</dbReference>
<dbReference type="GO" id="GO:0015627">
    <property type="term" value="C:type II protein secretion system complex"/>
    <property type="evidence" value="ECO:0007669"/>
    <property type="project" value="TreeGrafter"/>
</dbReference>
<evidence type="ECO:0000313" key="3">
    <source>
        <dbReference type="Proteomes" id="UP001058124"/>
    </source>
</evidence>
<protein>
    <submittedName>
        <fullName evidence="2">Competence protein ComEA</fullName>
    </submittedName>
</protein>
<dbReference type="Pfam" id="PF12836">
    <property type="entry name" value="HHH_3"/>
    <property type="match status" value="1"/>
</dbReference>
<dbReference type="PANTHER" id="PTHR21180:SF32">
    <property type="entry name" value="ENDONUCLEASE_EXONUCLEASE_PHOSPHATASE FAMILY DOMAIN-CONTAINING PROTEIN 1"/>
    <property type="match status" value="1"/>
</dbReference>
<evidence type="ECO:0000256" key="1">
    <source>
        <dbReference type="SAM" id="SignalP"/>
    </source>
</evidence>
<dbReference type="InterPro" id="IPR004509">
    <property type="entry name" value="Competence_ComEA_HhH"/>
</dbReference>
<dbReference type="NCBIfam" id="TIGR00426">
    <property type="entry name" value="competence protein ComEA helix-hairpin-helix repeat region"/>
    <property type="match status" value="1"/>
</dbReference>
<dbReference type="AlphaFoldDB" id="A0AAV5MW29"/>
<comment type="caution">
    <text evidence="2">The sequence shown here is derived from an EMBL/GenBank/DDBJ whole genome shotgun (WGS) entry which is preliminary data.</text>
</comment>
<feature type="signal peptide" evidence="1">
    <location>
        <begin position="1"/>
        <end position="25"/>
    </location>
</feature>
<dbReference type="InterPro" id="IPR010994">
    <property type="entry name" value="RuvA_2-like"/>
</dbReference>
<dbReference type="RefSeq" id="WP_027276003.1">
    <property type="nucleotide sequence ID" value="NZ_BRLH01000001.1"/>
</dbReference>
<dbReference type="Gene3D" id="1.10.150.280">
    <property type="entry name" value="AF1531-like domain"/>
    <property type="match status" value="1"/>
</dbReference>
<keyword evidence="3" id="KW-1185">Reference proteome</keyword>
<dbReference type="SUPFAM" id="SSF47781">
    <property type="entry name" value="RuvA domain 2-like"/>
    <property type="match status" value="1"/>
</dbReference>
<reference evidence="2" key="1">
    <citation type="submission" date="2022-06" db="EMBL/GenBank/DDBJ databases">
        <title>Draft genome sequences of Leminorella grimontii str. JCM5902.</title>
        <authorList>
            <person name="Wakabayashi Y."/>
            <person name="Kojima K."/>
        </authorList>
    </citation>
    <scope>NUCLEOTIDE SEQUENCE</scope>
    <source>
        <strain evidence="2">JCM 5902</strain>
    </source>
</reference>
<evidence type="ECO:0000313" key="2">
    <source>
        <dbReference type="EMBL" id="GKX54041.1"/>
    </source>
</evidence>
<sequence>MKKLSTALSCVLFSSSLLFSGLTLAQTPSQESVAAPLATAEQPAAPKGKKASVDAQVNINQATAEELSEVMLGIGLKKAQSIVNYRDQNGPFSSIEQLQDVPGIGLATVERNLSRLKL</sequence>
<dbReference type="InterPro" id="IPR051675">
    <property type="entry name" value="Endo/Exo/Phosphatase_dom_1"/>
</dbReference>
<dbReference type="EMBL" id="BRLH01000001">
    <property type="protein sequence ID" value="GKX54041.1"/>
    <property type="molecule type" value="Genomic_DNA"/>
</dbReference>